<keyword evidence="8" id="KW-1185">Reference proteome</keyword>
<evidence type="ECO:0000313" key="8">
    <source>
        <dbReference type="Proteomes" id="UP000501466"/>
    </source>
</evidence>
<dbReference type="KEGG" id="tzo:THMIRHAT_06680"/>
<dbReference type="AlphaFoldDB" id="A0A6F8PLE6"/>
<protein>
    <recommendedName>
        <fullName evidence="2">High-affinity zinc uptake system protein ZnuA</fullName>
    </recommendedName>
</protein>
<feature type="region of interest" description="Disordered" evidence="6">
    <location>
        <begin position="114"/>
        <end position="150"/>
    </location>
</feature>
<dbReference type="Pfam" id="PF01297">
    <property type="entry name" value="ZnuA"/>
    <property type="match status" value="1"/>
</dbReference>
<evidence type="ECO:0000256" key="4">
    <source>
        <dbReference type="ARBA" id="ARBA00022729"/>
    </source>
</evidence>
<dbReference type="PANTHER" id="PTHR42953:SF3">
    <property type="entry name" value="HIGH-AFFINITY ZINC UPTAKE SYSTEM PROTEIN ZNUA"/>
    <property type="match status" value="1"/>
</dbReference>
<dbReference type="GO" id="GO:0006829">
    <property type="term" value="P:zinc ion transport"/>
    <property type="evidence" value="ECO:0007669"/>
    <property type="project" value="UniProtKB-KW"/>
</dbReference>
<organism evidence="7 8">
    <name type="scientific">Thiosulfativibrio zosterae</name>
    <dbReference type="NCBI Taxonomy" id="2675053"/>
    <lineage>
        <taxon>Bacteria</taxon>
        <taxon>Pseudomonadati</taxon>
        <taxon>Pseudomonadota</taxon>
        <taxon>Gammaproteobacteria</taxon>
        <taxon>Thiotrichales</taxon>
        <taxon>Piscirickettsiaceae</taxon>
        <taxon>Thiosulfativibrio</taxon>
    </lineage>
</organism>
<dbReference type="PANTHER" id="PTHR42953">
    <property type="entry name" value="HIGH-AFFINITY ZINC UPTAKE SYSTEM PROTEIN ZNUA-RELATED"/>
    <property type="match status" value="1"/>
</dbReference>
<gene>
    <name evidence="7" type="primary">znuA</name>
    <name evidence="7" type="ORF">THMIRHAT_06680</name>
</gene>
<proteinExistence type="inferred from homology"/>
<sequence>MLPVIQLLSGLSLSIFSVSVWALTIVATIPPVGSLALPFMSDKDQLSVILTTGQSPHGFQMRPSHRLQLEQADLILAVGTGVDAWSEKVLKTMPEKVIWMQKQPGLVKFSQRNDEKWPKHSHPSNAAAEHHEAGHEEHEHKHEHEHEQSTADYYQDPHIWLSPKNGELMGSAIANRLMTLEPQRTLDIQQKLVAWQESMAALDKKIAQQLAAVKSQPFLVLHDAFQYFEKHYQLYGVGAIQVNPELKPSLKKVLALRAQIQKDGVVCVFKEPQFPEKQVTYLIEGLAVHMGQLDPLGRQAQLQPYAQLLQGLADSFSECLQKGSGSSQGK</sequence>
<keyword evidence="5" id="KW-0406">Ion transport</keyword>
<comment type="similarity">
    <text evidence="1">Belongs to the bacterial solute-binding protein 9 family.</text>
</comment>
<evidence type="ECO:0000313" key="7">
    <source>
        <dbReference type="EMBL" id="BBP42922.1"/>
    </source>
</evidence>
<name>A0A6F8PLE6_9GAMM</name>
<keyword evidence="5" id="KW-0862">Zinc</keyword>
<keyword evidence="5" id="KW-0864">Zinc transport</keyword>
<dbReference type="RefSeq" id="WP_173290771.1">
    <property type="nucleotide sequence ID" value="NZ_AP021888.1"/>
</dbReference>
<dbReference type="Gene3D" id="3.40.50.1980">
    <property type="entry name" value="Nitrogenase molybdenum iron protein domain"/>
    <property type="match status" value="2"/>
</dbReference>
<dbReference type="EMBL" id="AP021888">
    <property type="protein sequence ID" value="BBP42922.1"/>
    <property type="molecule type" value="Genomic_DNA"/>
</dbReference>
<accession>A0A6F8PLE6</accession>
<evidence type="ECO:0000256" key="2">
    <source>
        <dbReference type="ARBA" id="ARBA00015915"/>
    </source>
</evidence>
<evidence type="ECO:0000256" key="3">
    <source>
        <dbReference type="ARBA" id="ARBA00022448"/>
    </source>
</evidence>
<dbReference type="InterPro" id="IPR050492">
    <property type="entry name" value="Bact_metal-bind_prot9"/>
</dbReference>
<dbReference type="SUPFAM" id="SSF53807">
    <property type="entry name" value="Helical backbone' metal receptor"/>
    <property type="match status" value="1"/>
</dbReference>
<evidence type="ECO:0000256" key="1">
    <source>
        <dbReference type="ARBA" id="ARBA00011028"/>
    </source>
</evidence>
<feature type="compositionally biased region" description="Basic and acidic residues" evidence="6">
    <location>
        <begin position="128"/>
        <end position="149"/>
    </location>
</feature>
<keyword evidence="4" id="KW-0732">Signal</keyword>
<dbReference type="InterPro" id="IPR006127">
    <property type="entry name" value="ZnuA-like"/>
</dbReference>
<dbReference type="GO" id="GO:0046872">
    <property type="term" value="F:metal ion binding"/>
    <property type="evidence" value="ECO:0007669"/>
    <property type="project" value="InterPro"/>
</dbReference>
<dbReference type="Proteomes" id="UP000501466">
    <property type="component" value="Chromosome"/>
</dbReference>
<keyword evidence="3" id="KW-0813">Transport</keyword>
<evidence type="ECO:0000256" key="6">
    <source>
        <dbReference type="SAM" id="MobiDB-lite"/>
    </source>
</evidence>
<evidence type="ECO:0000256" key="5">
    <source>
        <dbReference type="ARBA" id="ARBA00022906"/>
    </source>
</evidence>
<reference evidence="8" key="1">
    <citation type="submission" date="2019-11" db="EMBL/GenBank/DDBJ databases">
        <title>Isolation and characterization of two novel species in the genus Thiomicrorhabdus.</title>
        <authorList>
            <person name="Mochizuki J."/>
            <person name="Kojima H."/>
            <person name="Fukui M."/>
        </authorList>
    </citation>
    <scope>NUCLEOTIDE SEQUENCE [LARGE SCALE GENOMIC DNA]</scope>
    <source>
        <strain evidence="8">AkT22</strain>
    </source>
</reference>